<dbReference type="Gene3D" id="2.60.40.10">
    <property type="entry name" value="Immunoglobulins"/>
    <property type="match status" value="1"/>
</dbReference>
<evidence type="ECO:0000259" key="2">
    <source>
        <dbReference type="PROSITE" id="PS50835"/>
    </source>
</evidence>
<accession>A0A3B3RXT6</accession>
<dbReference type="GO" id="GO:0045121">
    <property type="term" value="C:membrane raft"/>
    <property type="evidence" value="ECO:0007669"/>
    <property type="project" value="TreeGrafter"/>
</dbReference>
<dbReference type="GeneTree" id="ENSGT01140000282931"/>
<dbReference type="Pfam" id="PF07686">
    <property type="entry name" value="V-set"/>
    <property type="match status" value="1"/>
</dbReference>
<dbReference type="InterPro" id="IPR013106">
    <property type="entry name" value="Ig_V-set"/>
</dbReference>
<evidence type="ECO:0000313" key="4">
    <source>
        <dbReference type="Proteomes" id="UP000261540"/>
    </source>
</evidence>
<evidence type="ECO:0000256" key="1">
    <source>
        <dbReference type="SAM" id="SignalP"/>
    </source>
</evidence>
<feature type="chain" id="PRO_5017381153" description="Ig-like domain-containing protein" evidence="1">
    <location>
        <begin position="20"/>
        <end position="150"/>
    </location>
</feature>
<reference evidence="3" key="2">
    <citation type="submission" date="2025-09" db="UniProtKB">
        <authorList>
            <consortium name="Ensembl"/>
        </authorList>
    </citation>
    <scope>IDENTIFICATION</scope>
</reference>
<feature type="signal peptide" evidence="1">
    <location>
        <begin position="1"/>
        <end position="19"/>
    </location>
</feature>
<dbReference type="InterPro" id="IPR036179">
    <property type="entry name" value="Ig-like_dom_sf"/>
</dbReference>
<name>A0A3B3RXT6_9TELE</name>
<evidence type="ECO:0000313" key="3">
    <source>
        <dbReference type="Ensembl" id="ENSPKIP00000022720.1"/>
    </source>
</evidence>
<dbReference type="PROSITE" id="PS50835">
    <property type="entry name" value="IG_LIKE"/>
    <property type="match status" value="1"/>
</dbReference>
<dbReference type="GO" id="GO:0009897">
    <property type="term" value="C:external side of plasma membrane"/>
    <property type="evidence" value="ECO:0007669"/>
    <property type="project" value="TreeGrafter"/>
</dbReference>
<reference evidence="3" key="1">
    <citation type="submission" date="2025-08" db="UniProtKB">
        <authorList>
            <consortium name="Ensembl"/>
        </authorList>
    </citation>
    <scope>IDENTIFICATION</scope>
</reference>
<dbReference type="CDD" id="cd00096">
    <property type="entry name" value="Ig"/>
    <property type="match status" value="1"/>
</dbReference>
<proteinExistence type="predicted"/>
<keyword evidence="1" id="KW-0732">Signal</keyword>
<dbReference type="PANTHER" id="PTHR11422:SF5">
    <property type="entry name" value="DIVERSE IMMUNOGLOBULIN DOMAIN-CONTAINING PROTEIN 1.1 ISOFORM X1-RELATED"/>
    <property type="match status" value="1"/>
</dbReference>
<keyword evidence="4" id="KW-1185">Reference proteome</keyword>
<sequence>SLLLFLIINFHLSLPGAGGESTALYVTEGDDVTLPCKNVLHPNCYSSTWLYAGRSSKSAVELVGHGKIKDPQNHRRLSLLTDCSLHINNVSADDAGQYTCQTFINGQKHGHDTAAFLSVLTGECFPYEILLRLKFSINMTSCLTFLYIYS</sequence>
<dbReference type="PANTHER" id="PTHR11422">
    <property type="entry name" value="T-CELL SURFACE GLYCOPROTEIN CD4"/>
    <property type="match status" value="1"/>
</dbReference>
<dbReference type="GO" id="GO:0035723">
    <property type="term" value="P:interleukin-15-mediated signaling pathway"/>
    <property type="evidence" value="ECO:0007669"/>
    <property type="project" value="TreeGrafter"/>
</dbReference>
<organism evidence="3 4">
    <name type="scientific">Paramormyrops kingsleyae</name>
    <dbReference type="NCBI Taxonomy" id="1676925"/>
    <lineage>
        <taxon>Eukaryota</taxon>
        <taxon>Metazoa</taxon>
        <taxon>Chordata</taxon>
        <taxon>Craniata</taxon>
        <taxon>Vertebrata</taxon>
        <taxon>Euteleostomi</taxon>
        <taxon>Actinopterygii</taxon>
        <taxon>Neopterygii</taxon>
        <taxon>Teleostei</taxon>
        <taxon>Osteoglossocephala</taxon>
        <taxon>Osteoglossomorpha</taxon>
        <taxon>Osteoglossiformes</taxon>
        <taxon>Mormyridae</taxon>
        <taxon>Paramormyrops</taxon>
    </lineage>
</organism>
<protein>
    <recommendedName>
        <fullName evidence="2">Ig-like domain-containing protein</fullName>
    </recommendedName>
</protein>
<dbReference type="Proteomes" id="UP000261540">
    <property type="component" value="Unplaced"/>
</dbReference>
<dbReference type="InterPro" id="IPR007110">
    <property type="entry name" value="Ig-like_dom"/>
</dbReference>
<dbReference type="GO" id="GO:0042289">
    <property type="term" value="F:MHC class II protein binding"/>
    <property type="evidence" value="ECO:0007669"/>
    <property type="project" value="TreeGrafter"/>
</dbReference>
<feature type="domain" description="Ig-like" evidence="2">
    <location>
        <begin position="15"/>
        <end position="118"/>
    </location>
</feature>
<dbReference type="Ensembl" id="ENSPKIT00000003391.1">
    <property type="protein sequence ID" value="ENSPKIP00000022720.1"/>
    <property type="gene ID" value="ENSPKIG00000006619.1"/>
</dbReference>
<dbReference type="AlphaFoldDB" id="A0A3B3RXT6"/>
<dbReference type="GO" id="GO:0070374">
    <property type="term" value="P:positive regulation of ERK1 and ERK2 cascade"/>
    <property type="evidence" value="ECO:0007669"/>
    <property type="project" value="TreeGrafter"/>
</dbReference>
<dbReference type="GO" id="GO:1990782">
    <property type="term" value="F:protein tyrosine kinase binding"/>
    <property type="evidence" value="ECO:0007669"/>
    <property type="project" value="TreeGrafter"/>
</dbReference>
<dbReference type="InterPro" id="IPR013783">
    <property type="entry name" value="Ig-like_fold"/>
</dbReference>
<dbReference type="SMART" id="SM00409">
    <property type="entry name" value="IG"/>
    <property type="match status" value="1"/>
</dbReference>
<dbReference type="InterPro" id="IPR003599">
    <property type="entry name" value="Ig_sub"/>
</dbReference>
<dbReference type="GO" id="GO:0042110">
    <property type="term" value="P:T cell activation"/>
    <property type="evidence" value="ECO:0007669"/>
    <property type="project" value="TreeGrafter"/>
</dbReference>
<dbReference type="SUPFAM" id="SSF48726">
    <property type="entry name" value="Immunoglobulin"/>
    <property type="match status" value="1"/>
</dbReference>